<dbReference type="GO" id="GO:0005525">
    <property type="term" value="F:GTP binding"/>
    <property type="evidence" value="ECO:0007669"/>
    <property type="project" value="UniProtKB-KW"/>
</dbReference>
<dbReference type="AlphaFoldDB" id="A0A4Z0HEI2"/>
<evidence type="ECO:0000256" key="2">
    <source>
        <dbReference type="ARBA" id="ARBA00023134"/>
    </source>
</evidence>
<keyword evidence="1" id="KW-0547">Nucleotide-binding</keyword>
<reference evidence="5 6" key="1">
    <citation type="submission" date="2019-03" db="EMBL/GenBank/DDBJ databases">
        <authorList>
            <person name="Gonzalez-Pimentel J.L."/>
        </authorList>
    </citation>
    <scope>NUCLEOTIDE SEQUENCE [LARGE SCALE GENOMIC DNA]</scope>
    <source>
        <strain evidence="5 6">JCM 31289</strain>
    </source>
</reference>
<evidence type="ECO:0000256" key="1">
    <source>
        <dbReference type="ARBA" id="ARBA00022741"/>
    </source>
</evidence>
<dbReference type="Proteomes" id="UP000297948">
    <property type="component" value="Unassembled WGS sequence"/>
</dbReference>
<dbReference type="Pfam" id="PF03764">
    <property type="entry name" value="EFG_IV"/>
    <property type="match status" value="1"/>
</dbReference>
<dbReference type="SMART" id="SM00889">
    <property type="entry name" value="EFG_IV"/>
    <property type="match status" value="1"/>
</dbReference>
<dbReference type="InterPro" id="IPR005517">
    <property type="entry name" value="Transl_elong_EFG/EF2_IV"/>
</dbReference>
<gene>
    <name evidence="5" type="ORF">E4099_11445</name>
</gene>
<dbReference type="EMBL" id="SRID01000079">
    <property type="protein sequence ID" value="TGB12087.1"/>
    <property type="molecule type" value="Genomic_DNA"/>
</dbReference>
<keyword evidence="6" id="KW-1185">Reference proteome</keyword>
<dbReference type="InterPro" id="IPR014721">
    <property type="entry name" value="Ribsml_uS5_D2-typ_fold_subgr"/>
</dbReference>
<feature type="domain" description="Translation elongation factor EFG/EF2" evidence="4">
    <location>
        <begin position="34"/>
        <end position="153"/>
    </location>
</feature>
<accession>A0A4Z0HEI2</accession>
<keyword evidence="2" id="KW-0342">GTP-binding</keyword>
<evidence type="ECO:0000313" key="5">
    <source>
        <dbReference type="EMBL" id="TGB12087.1"/>
    </source>
</evidence>
<comment type="caution">
    <text evidence="5">The sequence shown here is derived from an EMBL/GenBank/DDBJ whole genome shotgun (WGS) entry which is preliminary data.</text>
</comment>
<evidence type="ECO:0000259" key="4">
    <source>
        <dbReference type="SMART" id="SM00889"/>
    </source>
</evidence>
<dbReference type="SUPFAM" id="SSF54211">
    <property type="entry name" value="Ribosomal protein S5 domain 2-like"/>
    <property type="match status" value="1"/>
</dbReference>
<sequence length="168" mass="18525">MRPILTPARPSRERARPPTAARARPDYRGPVQQEPSFPPRPLRDVRAVYARQAGCPADFAEITVDFEPGEPGVAFEVHADLRTRDFLAPEELTAYQQAVALGIREELTALEAAHPVAVAAVLRALGIHEVDSHAGAFRHAGRLAVRRALTLAYGPPPRPKRRRPRLGR</sequence>
<organism evidence="5 6">
    <name type="scientific">Streptomyces palmae</name>
    <dbReference type="NCBI Taxonomy" id="1701085"/>
    <lineage>
        <taxon>Bacteria</taxon>
        <taxon>Bacillati</taxon>
        <taxon>Actinomycetota</taxon>
        <taxon>Actinomycetes</taxon>
        <taxon>Kitasatosporales</taxon>
        <taxon>Streptomycetaceae</taxon>
        <taxon>Streptomyces</taxon>
    </lineage>
</organism>
<feature type="region of interest" description="Disordered" evidence="3">
    <location>
        <begin position="1"/>
        <end position="42"/>
    </location>
</feature>
<proteinExistence type="predicted"/>
<dbReference type="Gene3D" id="3.30.230.10">
    <property type="match status" value="1"/>
</dbReference>
<dbReference type="InterPro" id="IPR020568">
    <property type="entry name" value="Ribosomal_Su5_D2-typ_SF"/>
</dbReference>
<protein>
    <recommendedName>
        <fullName evidence="4">Translation elongation factor EFG/EF2 domain-containing protein</fullName>
    </recommendedName>
</protein>
<name>A0A4Z0HEI2_9ACTN</name>
<dbReference type="OrthoDB" id="4238268at2"/>
<evidence type="ECO:0000313" key="6">
    <source>
        <dbReference type="Proteomes" id="UP000297948"/>
    </source>
</evidence>
<evidence type="ECO:0000256" key="3">
    <source>
        <dbReference type="SAM" id="MobiDB-lite"/>
    </source>
</evidence>